<protein>
    <submittedName>
        <fullName evidence="1">DUF924 domain-containing protein</fullName>
    </submittedName>
</protein>
<dbReference type="Proteomes" id="UP000697998">
    <property type="component" value="Unassembled WGS sequence"/>
</dbReference>
<dbReference type="AlphaFoldDB" id="A0A935Q1J8"/>
<dbReference type="Pfam" id="PF06041">
    <property type="entry name" value="DUF924"/>
    <property type="match status" value="1"/>
</dbReference>
<dbReference type="EMBL" id="JADJMH010000034">
    <property type="protein sequence ID" value="MBK7677268.1"/>
    <property type="molecule type" value="Genomic_DNA"/>
</dbReference>
<gene>
    <name evidence="1" type="ORF">IPJ27_22320</name>
</gene>
<reference evidence="1 2" key="1">
    <citation type="submission" date="2020-10" db="EMBL/GenBank/DDBJ databases">
        <title>Connecting structure to function with the recovery of over 1000 high-quality activated sludge metagenome-assembled genomes encoding full-length rRNA genes using long-read sequencing.</title>
        <authorList>
            <person name="Singleton C.M."/>
            <person name="Petriglieri F."/>
            <person name="Kristensen J.M."/>
            <person name="Kirkegaard R.H."/>
            <person name="Michaelsen T.Y."/>
            <person name="Andersen M.H."/>
            <person name="Karst S.M."/>
            <person name="Dueholm M.S."/>
            <person name="Nielsen P.H."/>
            <person name="Albertsen M."/>
        </authorList>
    </citation>
    <scope>NUCLEOTIDE SEQUENCE [LARGE SCALE GENOMIC DNA]</scope>
    <source>
        <strain evidence="1">EsbW_18-Q3-R4-48_BATAC.285</strain>
    </source>
</reference>
<name>A0A935Q1J8_9PROT</name>
<organism evidence="1 2">
    <name type="scientific">Candidatus Accumulibacter proximus</name>
    <dbReference type="NCBI Taxonomy" id="2954385"/>
    <lineage>
        <taxon>Bacteria</taxon>
        <taxon>Pseudomonadati</taxon>
        <taxon>Pseudomonadota</taxon>
        <taxon>Betaproteobacteria</taxon>
        <taxon>Candidatus Accumulibacter</taxon>
    </lineage>
</organism>
<dbReference type="InterPro" id="IPR010323">
    <property type="entry name" value="DUF924"/>
</dbReference>
<dbReference type="InterPro" id="IPR011990">
    <property type="entry name" value="TPR-like_helical_dom_sf"/>
</dbReference>
<dbReference type="SUPFAM" id="SSF48452">
    <property type="entry name" value="TPR-like"/>
    <property type="match status" value="1"/>
</dbReference>
<comment type="caution">
    <text evidence="1">The sequence shown here is derived from an EMBL/GenBank/DDBJ whole genome shotgun (WGS) entry which is preliminary data.</text>
</comment>
<dbReference type="Gene3D" id="1.20.58.320">
    <property type="entry name" value="TPR-like"/>
    <property type="match status" value="1"/>
</dbReference>
<sequence>MTPADVLGFWFEETSPAQWWAKSDVFDRVVETRFGALHAAAVRGELYAWRQGAAAADGRLAEIIVLDQFSRNLFRDRPEAFAADGMALVLAQEAVAAGLDRVLEPGRRAFLYLPYMHSESALIHLLAVALFAADGMERNLDFERRHQAIIERFGRYPHRNAILGRQSTAAELEFLKTPGSAF</sequence>
<dbReference type="Gene3D" id="1.25.40.10">
    <property type="entry name" value="Tetratricopeptide repeat domain"/>
    <property type="match status" value="1"/>
</dbReference>
<evidence type="ECO:0000313" key="2">
    <source>
        <dbReference type="Proteomes" id="UP000697998"/>
    </source>
</evidence>
<proteinExistence type="predicted"/>
<evidence type="ECO:0000313" key="1">
    <source>
        <dbReference type="EMBL" id="MBK7677268.1"/>
    </source>
</evidence>
<accession>A0A935Q1J8</accession>